<dbReference type="GO" id="GO:0009347">
    <property type="term" value="C:aspartate carbamoyltransferase complex"/>
    <property type="evidence" value="ECO:0007669"/>
    <property type="project" value="InterPro"/>
</dbReference>
<sequence length="150" mass="17228">MERKLKVDAIKEGTVIDHIPRAKALDVIKILKLKEEDIITIGINFSSKKLGRKDIIKIENKELTEEEVNKIALIAPDATLNIIKDYNVVKKIEIKLPEVLEGIIKCPNPNCISNNEKVISRFFVISEKPVKVRCAYCERIFTSDEIEYEY</sequence>
<comment type="similarity">
    <text evidence="4">Belongs to the PyrI family.</text>
</comment>
<keyword evidence="2 4" id="KW-0862">Zinc</keyword>
<keyword evidence="1 4" id="KW-0479">Metal-binding</keyword>
<evidence type="ECO:0000313" key="7">
    <source>
        <dbReference type="EMBL" id="HGW60248.1"/>
    </source>
</evidence>
<dbReference type="Gene3D" id="2.30.30.20">
    <property type="entry name" value="Aspartate carbamoyltransferase regulatory subunit, C-terminal domain"/>
    <property type="match status" value="1"/>
</dbReference>
<feature type="binding site" evidence="4">
    <location>
        <position position="134"/>
    </location>
    <ligand>
        <name>Zn(2+)</name>
        <dbReference type="ChEBI" id="CHEBI:29105"/>
    </ligand>
</feature>
<protein>
    <recommendedName>
        <fullName evidence="4">Aspartate carbamoyltransferase regulatory chain</fullName>
    </recommendedName>
</protein>
<dbReference type="PANTHER" id="PTHR35805:SF1">
    <property type="entry name" value="ASPARTATE CARBAMOYLTRANSFERASE REGULATORY CHAIN"/>
    <property type="match status" value="1"/>
</dbReference>
<organism evidence="7">
    <name type="scientific">Caldisericum exile</name>
    <dbReference type="NCBI Taxonomy" id="693075"/>
    <lineage>
        <taxon>Bacteria</taxon>
        <taxon>Pseudomonadati</taxon>
        <taxon>Caldisericota/Cryosericota group</taxon>
        <taxon>Caldisericota</taxon>
        <taxon>Caldisericia</taxon>
        <taxon>Caldisericales</taxon>
        <taxon>Caldisericaceae</taxon>
        <taxon>Caldisericum</taxon>
    </lineage>
</organism>
<evidence type="ECO:0000256" key="1">
    <source>
        <dbReference type="ARBA" id="ARBA00022723"/>
    </source>
</evidence>
<dbReference type="InterPro" id="IPR020542">
    <property type="entry name" value="Asp_carbamoyltrfase_reg_C"/>
</dbReference>
<reference evidence="7" key="1">
    <citation type="journal article" date="2020" name="mSystems">
        <title>Genome- and Community-Level Interaction Insights into Carbon Utilization and Element Cycling Functions of Hydrothermarchaeota in Hydrothermal Sediment.</title>
        <authorList>
            <person name="Zhou Z."/>
            <person name="Liu Y."/>
            <person name="Xu W."/>
            <person name="Pan J."/>
            <person name="Luo Z.H."/>
            <person name="Li M."/>
        </authorList>
    </citation>
    <scope>NUCLEOTIDE SEQUENCE [LARGE SCALE GENOMIC DNA]</scope>
    <source>
        <strain evidence="7">SpSt-794</strain>
    </source>
</reference>
<dbReference type="PANTHER" id="PTHR35805">
    <property type="entry name" value="ASPARTATE CARBAMOYLTRANSFERASE REGULATORY CHAIN"/>
    <property type="match status" value="1"/>
</dbReference>
<dbReference type="GO" id="GO:0016740">
    <property type="term" value="F:transferase activity"/>
    <property type="evidence" value="ECO:0007669"/>
    <property type="project" value="UniProtKB-KW"/>
</dbReference>
<evidence type="ECO:0000256" key="4">
    <source>
        <dbReference type="HAMAP-Rule" id="MF_00002"/>
    </source>
</evidence>
<evidence type="ECO:0000256" key="3">
    <source>
        <dbReference type="ARBA" id="ARBA00022975"/>
    </source>
</evidence>
<evidence type="ECO:0000259" key="5">
    <source>
        <dbReference type="Pfam" id="PF01948"/>
    </source>
</evidence>
<dbReference type="SUPFAM" id="SSF54893">
    <property type="entry name" value="Aspartate carbamoyltransferase, Regulatory-chain, N-terminal domain"/>
    <property type="match status" value="1"/>
</dbReference>
<feature type="binding site" evidence="4">
    <location>
        <position position="111"/>
    </location>
    <ligand>
        <name>Zn(2+)</name>
        <dbReference type="ChEBI" id="CHEBI:29105"/>
    </ligand>
</feature>
<dbReference type="HAMAP" id="MF_00002">
    <property type="entry name" value="Asp_carb_tr_reg"/>
    <property type="match status" value="1"/>
</dbReference>
<dbReference type="EMBL" id="DTHV01000071">
    <property type="protein sequence ID" value="HGW60248.1"/>
    <property type="molecule type" value="Genomic_DNA"/>
</dbReference>
<dbReference type="NCBIfam" id="TIGR00240">
    <property type="entry name" value="ATCase_reg"/>
    <property type="match status" value="1"/>
</dbReference>
<feature type="domain" description="Aspartate carbamoyltransferase regulatory subunit C-terminal" evidence="6">
    <location>
        <begin position="100"/>
        <end position="146"/>
    </location>
</feature>
<dbReference type="AlphaFoldDB" id="A0A7C4TVL3"/>
<dbReference type="InterPro" id="IPR036792">
    <property type="entry name" value="Asp_carbatrfase_reg_C_sf"/>
</dbReference>
<feature type="domain" description="Aspartate carbamoyltransferase regulatory subunit N-terminal" evidence="5">
    <location>
        <begin position="5"/>
        <end position="94"/>
    </location>
</feature>
<dbReference type="GO" id="GO:0006207">
    <property type="term" value="P:'de novo' pyrimidine nucleobase biosynthetic process"/>
    <property type="evidence" value="ECO:0007669"/>
    <property type="project" value="InterPro"/>
</dbReference>
<dbReference type="GO" id="GO:0006221">
    <property type="term" value="P:pyrimidine nucleotide biosynthetic process"/>
    <property type="evidence" value="ECO:0007669"/>
    <property type="project" value="UniProtKB-UniRule"/>
</dbReference>
<name>A0A7C4TVL3_9BACT</name>
<dbReference type="InterPro" id="IPR002801">
    <property type="entry name" value="Asp_carbamoylTrfase_reg"/>
</dbReference>
<dbReference type="SUPFAM" id="SSF57825">
    <property type="entry name" value="Aspartate carbamoyltransferase, Regulatory-chain, C-terminal domain"/>
    <property type="match status" value="1"/>
</dbReference>
<dbReference type="GO" id="GO:0046872">
    <property type="term" value="F:metal ion binding"/>
    <property type="evidence" value="ECO:0007669"/>
    <property type="project" value="UniProtKB-KW"/>
</dbReference>
<dbReference type="Pfam" id="PF01948">
    <property type="entry name" value="PyrI"/>
    <property type="match status" value="1"/>
</dbReference>
<dbReference type="Gene3D" id="3.30.70.140">
    <property type="entry name" value="Aspartate carbamoyltransferase regulatory subunit, N-terminal domain"/>
    <property type="match status" value="1"/>
</dbReference>
<feature type="binding site" evidence="4">
    <location>
        <position position="137"/>
    </location>
    <ligand>
        <name>Zn(2+)</name>
        <dbReference type="ChEBI" id="CHEBI:29105"/>
    </ligand>
</feature>
<proteinExistence type="inferred from homology"/>
<dbReference type="InterPro" id="IPR020545">
    <property type="entry name" value="Asp_carbamoyltransf_reg_N"/>
</dbReference>
<feature type="binding site" evidence="4">
    <location>
        <position position="106"/>
    </location>
    <ligand>
        <name>Zn(2+)</name>
        <dbReference type="ChEBI" id="CHEBI:29105"/>
    </ligand>
</feature>
<dbReference type="InterPro" id="IPR036793">
    <property type="entry name" value="Asp_carbatrfase_reg_N_sf"/>
</dbReference>
<dbReference type="Pfam" id="PF02748">
    <property type="entry name" value="PyrI_C"/>
    <property type="match status" value="1"/>
</dbReference>
<gene>
    <name evidence="4 7" type="primary">pyrI</name>
    <name evidence="7" type="ORF">ENV82_02255</name>
</gene>
<evidence type="ECO:0000259" key="6">
    <source>
        <dbReference type="Pfam" id="PF02748"/>
    </source>
</evidence>
<keyword evidence="3 4" id="KW-0665">Pyrimidine biosynthesis</keyword>
<comment type="caution">
    <text evidence="7">The sequence shown here is derived from an EMBL/GenBank/DDBJ whole genome shotgun (WGS) entry which is preliminary data.</text>
</comment>
<comment type="subunit">
    <text evidence="4">Contains catalytic and regulatory chains.</text>
</comment>
<comment type="cofactor">
    <cofactor evidence="4">
        <name>Zn(2+)</name>
        <dbReference type="ChEBI" id="CHEBI:29105"/>
    </cofactor>
    <text evidence="4">Binds 1 zinc ion per subunit.</text>
</comment>
<accession>A0A7C4TVL3</accession>
<keyword evidence="7" id="KW-0808">Transferase</keyword>
<comment type="function">
    <text evidence="4">Involved in allosteric regulation of aspartate carbamoyltransferase.</text>
</comment>
<evidence type="ECO:0000256" key="2">
    <source>
        <dbReference type="ARBA" id="ARBA00022833"/>
    </source>
</evidence>